<evidence type="ECO:0000256" key="1">
    <source>
        <dbReference type="SAM" id="MobiDB-lite"/>
    </source>
</evidence>
<sequence>MVERAAHRVTVPEVVGLPFHIARDVAREAGVTLANPDPDGPPIGVLAWPGLFYVTSQSPAAGRVLYRWDSVAVEVVAHGEAGSPAMAEPSDVPPADVAHADPERDSFVDLT</sequence>
<reference evidence="4" key="1">
    <citation type="journal article" date="2019" name="Int. J. Syst. Evol. Microbiol.">
        <title>The Global Catalogue of Microorganisms (GCM) 10K type strain sequencing project: providing services to taxonomists for standard genome sequencing and annotation.</title>
        <authorList>
            <consortium name="The Broad Institute Genomics Platform"/>
            <consortium name="The Broad Institute Genome Sequencing Center for Infectious Disease"/>
            <person name="Wu L."/>
            <person name="Ma J."/>
        </authorList>
    </citation>
    <scope>NUCLEOTIDE SEQUENCE [LARGE SCALE GENOMIC DNA]</scope>
    <source>
        <strain evidence="4">NBRC 108894</strain>
    </source>
</reference>
<name>A0ABQ6K882_9MICO</name>
<dbReference type="EMBL" id="BSVB01000001">
    <property type="protein sequence ID" value="GMA96853.1"/>
    <property type="molecule type" value="Genomic_DNA"/>
</dbReference>
<dbReference type="Pfam" id="PF03793">
    <property type="entry name" value="PASTA"/>
    <property type="match status" value="1"/>
</dbReference>
<dbReference type="Proteomes" id="UP001157034">
    <property type="component" value="Unassembled WGS sequence"/>
</dbReference>
<comment type="caution">
    <text evidence="3">The sequence shown here is derived from an EMBL/GenBank/DDBJ whole genome shotgun (WGS) entry which is preliminary data.</text>
</comment>
<dbReference type="InterPro" id="IPR005543">
    <property type="entry name" value="PASTA_dom"/>
</dbReference>
<dbReference type="Gene3D" id="3.30.10.20">
    <property type="match status" value="1"/>
</dbReference>
<feature type="domain" description="PASTA" evidence="2">
    <location>
        <begin position="9"/>
        <end position="65"/>
    </location>
</feature>
<evidence type="ECO:0000313" key="4">
    <source>
        <dbReference type="Proteomes" id="UP001157034"/>
    </source>
</evidence>
<gene>
    <name evidence="3" type="ORF">GCM10025881_36770</name>
</gene>
<evidence type="ECO:0000259" key="2">
    <source>
        <dbReference type="Pfam" id="PF03793"/>
    </source>
</evidence>
<keyword evidence="4" id="KW-1185">Reference proteome</keyword>
<dbReference type="RefSeq" id="WP_284255346.1">
    <property type="nucleotide sequence ID" value="NZ_BAAAQO010000004.1"/>
</dbReference>
<feature type="compositionally biased region" description="Basic and acidic residues" evidence="1">
    <location>
        <begin position="98"/>
        <end position="111"/>
    </location>
</feature>
<feature type="region of interest" description="Disordered" evidence="1">
    <location>
        <begin position="82"/>
        <end position="111"/>
    </location>
</feature>
<accession>A0ABQ6K882</accession>
<evidence type="ECO:0000313" key="3">
    <source>
        <dbReference type="EMBL" id="GMA96853.1"/>
    </source>
</evidence>
<protein>
    <recommendedName>
        <fullName evidence="2">PASTA domain-containing protein</fullName>
    </recommendedName>
</protein>
<proteinExistence type="predicted"/>
<organism evidence="3 4">
    <name type="scientific">Pseudolysinimonas kribbensis</name>
    <dbReference type="NCBI Taxonomy" id="433641"/>
    <lineage>
        <taxon>Bacteria</taxon>
        <taxon>Bacillati</taxon>
        <taxon>Actinomycetota</taxon>
        <taxon>Actinomycetes</taxon>
        <taxon>Micrococcales</taxon>
        <taxon>Microbacteriaceae</taxon>
        <taxon>Pseudolysinimonas</taxon>
    </lineage>
</organism>